<feature type="compositionally biased region" description="Polar residues" evidence="8">
    <location>
        <begin position="50"/>
        <end position="84"/>
    </location>
</feature>
<dbReference type="Pfam" id="PF08561">
    <property type="entry name" value="Ribosomal_L37"/>
    <property type="match status" value="1"/>
</dbReference>
<evidence type="ECO:0000256" key="4">
    <source>
        <dbReference type="ARBA" id="ARBA00023128"/>
    </source>
</evidence>
<dbReference type="PANTHER" id="PTHR28595:SF1">
    <property type="entry name" value="LARGE RIBOSOMAL SUBUNIT PROTEIN ML54"/>
    <property type="match status" value="1"/>
</dbReference>
<reference evidence="9 10" key="1">
    <citation type="submission" date="2017-03" db="EMBL/GenBank/DDBJ databases">
        <title>Genomes of endolithic fungi from Antarctica.</title>
        <authorList>
            <person name="Coleine C."/>
            <person name="Masonjones S."/>
            <person name="Stajich J.E."/>
        </authorList>
    </citation>
    <scope>NUCLEOTIDE SEQUENCE [LARGE SCALE GENOMIC DNA]</scope>
    <source>
        <strain evidence="9 10">CCFEE 5187</strain>
    </source>
</reference>
<dbReference type="GO" id="GO:0005762">
    <property type="term" value="C:mitochondrial large ribosomal subunit"/>
    <property type="evidence" value="ECO:0007669"/>
    <property type="project" value="TreeGrafter"/>
</dbReference>
<evidence type="ECO:0000256" key="5">
    <source>
        <dbReference type="ARBA" id="ARBA00023274"/>
    </source>
</evidence>
<keyword evidence="2" id="KW-0809">Transit peptide</keyword>
<comment type="similarity">
    <text evidence="6">Belongs to the mitochondrion-specific ribosomal protein mL54 family.</text>
</comment>
<accession>A0A4U0WY02</accession>
<dbReference type="EMBL" id="NAJN01000831">
    <property type="protein sequence ID" value="TKA68281.1"/>
    <property type="molecule type" value="Genomic_DNA"/>
</dbReference>
<dbReference type="STRING" id="331657.A0A4U0WY02"/>
<evidence type="ECO:0000256" key="7">
    <source>
        <dbReference type="ARBA" id="ARBA00035179"/>
    </source>
</evidence>
<dbReference type="AlphaFoldDB" id="A0A4U0WY02"/>
<sequence>MICQRCLYRAAARSSSKNVCIQSAIHAPLHTTLRALSTSSPKPAKAISPAHTTSAAPRQGSPDSSHQPSAGPSTSAAQPFSTPLTPSPEAAGVKPGKPATPPVIALSSVVAGTPLKGLNFMKNKQDPVALEDSEYPSWLWGILAQRKTGKGKTEADGDLFSKSKKQRRVAAKKLRKQELLHPESLVPEVPIYEQSIDLPGGDGTVAGALEAARVREELRKAMRGKRRGGIKEDNFLRAMR</sequence>
<comment type="subcellular location">
    <subcellularLocation>
        <location evidence="1">Mitochondrion</location>
    </subcellularLocation>
</comment>
<evidence type="ECO:0000313" key="10">
    <source>
        <dbReference type="Proteomes" id="UP000308768"/>
    </source>
</evidence>
<dbReference type="OrthoDB" id="10252718at2759"/>
<evidence type="ECO:0000256" key="1">
    <source>
        <dbReference type="ARBA" id="ARBA00004173"/>
    </source>
</evidence>
<name>A0A4U0WY02_9PEZI</name>
<evidence type="ECO:0000256" key="3">
    <source>
        <dbReference type="ARBA" id="ARBA00022980"/>
    </source>
</evidence>
<feature type="region of interest" description="Disordered" evidence="8">
    <location>
        <begin position="36"/>
        <end position="99"/>
    </location>
</feature>
<comment type="caution">
    <text evidence="9">The sequence shown here is derived from an EMBL/GenBank/DDBJ whole genome shotgun (WGS) entry which is preliminary data.</text>
</comment>
<dbReference type="PANTHER" id="PTHR28595">
    <property type="entry name" value="39S RIBOSOMAL PROTEIN L54, MITOCHONDRIAL"/>
    <property type="match status" value="1"/>
</dbReference>
<protein>
    <recommendedName>
        <fullName evidence="7">Large ribosomal subunit protein mL54</fullName>
    </recommendedName>
</protein>
<evidence type="ECO:0000313" key="9">
    <source>
        <dbReference type="EMBL" id="TKA68281.1"/>
    </source>
</evidence>
<evidence type="ECO:0000256" key="2">
    <source>
        <dbReference type="ARBA" id="ARBA00022946"/>
    </source>
</evidence>
<keyword evidence="4" id="KW-0496">Mitochondrion</keyword>
<dbReference type="GO" id="GO:0003735">
    <property type="term" value="F:structural constituent of ribosome"/>
    <property type="evidence" value="ECO:0007669"/>
    <property type="project" value="TreeGrafter"/>
</dbReference>
<dbReference type="Proteomes" id="UP000308768">
    <property type="component" value="Unassembled WGS sequence"/>
</dbReference>
<evidence type="ECO:0000256" key="6">
    <source>
        <dbReference type="ARBA" id="ARBA00033752"/>
    </source>
</evidence>
<proteinExistence type="inferred from homology"/>
<keyword evidence="10" id="KW-1185">Reference proteome</keyword>
<dbReference type="InterPro" id="IPR013870">
    <property type="entry name" value="Ribosomal_mL54"/>
</dbReference>
<evidence type="ECO:0000256" key="8">
    <source>
        <dbReference type="SAM" id="MobiDB-lite"/>
    </source>
</evidence>
<keyword evidence="3" id="KW-0689">Ribosomal protein</keyword>
<gene>
    <name evidence="9" type="ORF">B0A49_06113</name>
</gene>
<keyword evidence="5" id="KW-0687">Ribonucleoprotein</keyword>
<organism evidence="9 10">
    <name type="scientific">Cryomyces minteri</name>
    <dbReference type="NCBI Taxonomy" id="331657"/>
    <lineage>
        <taxon>Eukaryota</taxon>
        <taxon>Fungi</taxon>
        <taxon>Dikarya</taxon>
        <taxon>Ascomycota</taxon>
        <taxon>Pezizomycotina</taxon>
        <taxon>Dothideomycetes</taxon>
        <taxon>Dothideomycetes incertae sedis</taxon>
        <taxon>Cryomyces</taxon>
    </lineage>
</organism>